<evidence type="ECO:0000256" key="2">
    <source>
        <dbReference type="PROSITE-ProRule" id="PRU01331"/>
    </source>
</evidence>
<evidence type="ECO:0000256" key="1">
    <source>
        <dbReference type="ARBA" id="ARBA00022598"/>
    </source>
</evidence>
<keyword evidence="1" id="KW-0436">Ligase</keyword>
<gene>
    <name evidence="5" type="ORF">Fmac_027561</name>
</gene>
<accession>A0ABD1LI41</accession>
<dbReference type="PROSITE" id="PS51987">
    <property type="entry name" value="GS_CATALYTIC"/>
    <property type="match status" value="1"/>
</dbReference>
<organism evidence="5 6">
    <name type="scientific">Flemingia macrophylla</name>
    <dbReference type="NCBI Taxonomy" id="520843"/>
    <lineage>
        <taxon>Eukaryota</taxon>
        <taxon>Viridiplantae</taxon>
        <taxon>Streptophyta</taxon>
        <taxon>Embryophyta</taxon>
        <taxon>Tracheophyta</taxon>
        <taxon>Spermatophyta</taxon>
        <taxon>Magnoliopsida</taxon>
        <taxon>eudicotyledons</taxon>
        <taxon>Gunneridae</taxon>
        <taxon>Pentapetalae</taxon>
        <taxon>rosids</taxon>
        <taxon>fabids</taxon>
        <taxon>Fabales</taxon>
        <taxon>Fabaceae</taxon>
        <taxon>Papilionoideae</taxon>
        <taxon>50 kb inversion clade</taxon>
        <taxon>NPAAA clade</taxon>
        <taxon>indigoferoid/millettioid clade</taxon>
        <taxon>Phaseoleae</taxon>
        <taxon>Flemingia</taxon>
    </lineage>
</organism>
<sequence length="464" mass="50878">MLTSFGDRDLDLRLSNPLLLRAVLEDKRYSKSRIVLLHASYPFSREASYLASVYSQANILELSGLVHCQLTHLLLQVYLDFGLAIPKLSVHGMISSMKELLELAPINKAIPKKRLNEIVAKNGVALSFVTMGFPSHVDGPADGSGLTAVGEARLMPDLSTIKRIPWEGKDEWVPFDSSPYCSSSAFDAASPVLREVAAALQSLGISVEQIHAEGGKGQFELILKYTICTKAADNLVYTREVIRAIARKHGLLATFIPKYALDDMGSGSHVHLSLWRNGQNVFMASDRSSKHGISAMGKEFMAGILHHLPSILAFIAPLPNSYDRLQPNTCSGAYLFWGNENKEAPLRASSPPGTPDGLVSNFEIKSFDGSANPYLGLAAILAAGIDGLRRHLPLPEPVDTDPNPNVLQRLPASLSESLDALHKDDLFKEFISDKWLTAIKAIRKADIDYCTKHKDACKLLIHRF</sequence>
<evidence type="ECO:0000313" key="6">
    <source>
        <dbReference type="Proteomes" id="UP001603857"/>
    </source>
</evidence>
<feature type="domain" description="GS catalytic" evidence="4">
    <location>
        <begin position="102"/>
        <end position="464"/>
    </location>
</feature>
<dbReference type="InterPro" id="IPR008146">
    <property type="entry name" value="Gln_synth_cat_dom"/>
</dbReference>
<dbReference type="EMBL" id="JBGMDY010000009">
    <property type="protein sequence ID" value="KAL2323182.1"/>
    <property type="molecule type" value="Genomic_DNA"/>
</dbReference>
<name>A0ABD1LI41_9FABA</name>
<dbReference type="AlphaFoldDB" id="A0ABD1LI41"/>
<dbReference type="PANTHER" id="PTHR43785:SF2">
    <property type="entry name" value="TYPE-1 GLUTAMINE SYNTHETASE 1"/>
    <property type="match status" value="1"/>
</dbReference>
<dbReference type="InterPro" id="IPR014746">
    <property type="entry name" value="Gln_synth/guanido_kin_cat_dom"/>
</dbReference>
<comment type="caution">
    <text evidence="5">The sequence shown here is derived from an EMBL/GenBank/DDBJ whole genome shotgun (WGS) entry which is preliminary data.</text>
</comment>
<dbReference type="SMART" id="SM01230">
    <property type="entry name" value="Gln-synt_C"/>
    <property type="match status" value="1"/>
</dbReference>
<dbReference type="Gene3D" id="3.30.590.10">
    <property type="entry name" value="Glutamine synthetase/guanido kinase, catalytic domain"/>
    <property type="match status" value="1"/>
</dbReference>
<dbReference type="Proteomes" id="UP001603857">
    <property type="component" value="Unassembled WGS sequence"/>
</dbReference>
<evidence type="ECO:0000259" key="4">
    <source>
        <dbReference type="PROSITE" id="PS51987"/>
    </source>
</evidence>
<dbReference type="Pfam" id="PF00120">
    <property type="entry name" value="Gln-synt_C"/>
    <property type="match status" value="1"/>
</dbReference>
<dbReference type="FunFam" id="3.30.590.10:FF:000012">
    <property type="entry name" value="Glutamate-ammonia ligase"/>
    <property type="match status" value="1"/>
</dbReference>
<proteinExistence type="inferred from homology"/>
<dbReference type="GO" id="GO:0016874">
    <property type="term" value="F:ligase activity"/>
    <property type="evidence" value="ECO:0007669"/>
    <property type="project" value="UniProtKB-KW"/>
</dbReference>
<dbReference type="Gene3D" id="3.20.20.140">
    <property type="entry name" value="Metal-dependent hydrolases"/>
    <property type="match status" value="1"/>
</dbReference>
<protein>
    <recommendedName>
        <fullName evidence="4">GS catalytic domain-containing protein</fullName>
    </recommendedName>
</protein>
<evidence type="ECO:0000256" key="3">
    <source>
        <dbReference type="RuleBase" id="RU000384"/>
    </source>
</evidence>
<reference evidence="5 6" key="1">
    <citation type="submission" date="2024-08" db="EMBL/GenBank/DDBJ databases">
        <title>Insights into the chromosomal genome structure of Flemingia macrophylla.</title>
        <authorList>
            <person name="Ding Y."/>
            <person name="Zhao Y."/>
            <person name="Bi W."/>
            <person name="Wu M."/>
            <person name="Zhao G."/>
            <person name="Gong Y."/>
            <person name="Li W."/>
            <person name="Zhang P."/>
        </authorList>
    </citation>
    <scope>NUCLEOTIDE SEQUENCE [LARGE SCALE GENOMIC DNA]</scope>
    <source>
        <strain evidence="5">DYQJB</strain>
        <tissue evidence="5">Leaf</tissue>
    </source>
</reference>
<keyword evidence="6" id="KW-1185">Reference proteome</keyword>
<evidence type="ECO:0000313" key="5">
    <source>
        <dbReference type="EMBL" id="KAL2323182.1"/>
    </source>
</evidence>
<dbReference type="PANTHER" id="PTHR43785">
    <property type="entry name" value="GAMMA-GLUTAMYLPUTRESCINE SYNTHETASE"/>
    <property type="match status" value="1"/>
</dbReference>
<comment type="similarity">
    <text evidence="2 3">Belongs to the glutamine synthetase family.</text>
</comment>
<dbReference type="SUPFAM" id="SSF55931">
    <property type="entry name" value="Glutamine synthetase/guanido kinase"/>
    <property type="match status" value="1"/>
</dbReference>